<dbReference type="RefSeq" id="WP_095977948.1">
    <property type="nucleotide sequence ID" value="NZ_CP022163.1"/>
</dbReference>
<organism evidence="2 3">
    <name type="scientific">Melittangium boletus DSM 14713</name>
    <dbReference type="NCBI Taxonomy" id="1294270"/>
    <lineage>
        <taxon>Bacteria</taxon>
        <taxon>Pseudomonadati</taxon>
        <taxon>Myxococcota</taxon>
        <taxon>Myxococcia</taxon>
        <taxon>Myxococcales</taxon>
        <taxon>Cystobacterineae</taxon>
        <taxon>Archangiaceae</taxon>
        <taxon>Melittangium</taxon>
    </lineage>
</organism>
<dbReference type="KEGG" id="mbd:MEBOL_002826"/>
<dbReference type="GO" id="GO:0016747">
    <property type="term" value="F:acyltransferase activity, transferring groups other than amino-acyl groups"/>
    <property type="evidence" value="ECO:0007669"/>
    <property type="project" value="InterPro"/>
</dbReference>
<reference evidence="2 3" key="1">
    <citation type="submission" date="2017-06" db="EMBL/GenBank/DDBJ databases">
        <authorList>
            <person name="Kim H.J."/>
            <person name="Triplett B.A."/>
        </authorList>
    </citation>
    <scope>NUCLEOTIDE SEQUENCE [LARGE SCALE GENOMIC DNA]</scope>
    <source>
        <strain evidence="2 3">DSM 14713</strain>
    </source>
</reference>
<dbReference type="SUPFAM" id="SSF55729">
    <property type="entry name" value="Acyl-CoA N-acyltransferases (Nat)"/>
    <property type="match status" value="2"/>
</dbReference>
<dbReference type="InterPro" id="IPR016181">
    <property type="entry name" value="Acyl_CoA_acyltransferase"/>
</dbReference>
<dbReference type="AlphaFoldDB" id="A0A250IE28"/>
<feature type="domain" description="N-acetyltransferase" evidence="1">
    <location>
        <begin position="2"/>
        <end position="218"/>
    </location>
</feature>
<dbReference type="InterPro" id="IPR000182">
    <property type="entry name" value="GNAT_dom"/>
</dbReference>
<evidence type="ECO:0000259" key="1">
    <source>
        <dbReference type="PROSITE" id="PS51186"/>
    </source>
</evidence>
<evidence type="ECO:0000313" key="2">
    <source>
        <dbReference type="EMBL" id="ATB29377.1"/>
    </source>
</evidence>
<sequence length="368" mass="41786">MSLLRRATRDDTPQLFDLFGAVPMQGELVLSTRREPDFFRLYDMQRGTAESWVHEVEDGLDGMGTIFVRDGWLDGQACRVGYLGDLRTRFSARRSRGLARFYGPVLEETAERLGVEGFLTAVMASNASALSALVKRKPGRVAQPRYTLLRRFGAVSVHFTQRLTPRPGRYQVRRATPEDLPTMAAMLDADHRARAFGYRYDTGELEHRLANWPGLNVEGCYLAFDPEGALVGCTSVWDPQAVKRYQVLAYRGSMRWMKWGYDAMATVLRAPRLPPPGGNFNYFYLCNTSIQGDDPDILRALVERVYADHHGRGYHFFSLYMDEGDPLQAALKGFFQRRLDFLLYAVTPASRPRDHFPEGRTGFEMALA</sequence>
<dbReference type="Gene3D" id="3.40.630.30">
    <property type="match status" value="2"/>
</dbReference>
<keyword evidence="3" id="KW-1185">Reference proteome</keyword>
<dbReference type="PROSITE" id="PS51186">
    <property type="entry name" value="GNAT"/>
    <property type="match status" value="1"/>
</dbReference>
<protein>
    <recommendedName>
        <fullName evidence="1">N-acetyltransferase domain-containing protein</fullName>
    </recommendedName>
</protein>
<dbReference type="OrthoDB" id="8984553at2"/>
<dbReference type="EMBL" id="CP022163">
    <property type="protein sequence ID" value="ATB29377.1"/>
    <property type="molecule type" value="Genomic_DNA"/>
</dbReference>
<evidence type="ECO:0000313" key="3">
    <source>
        <dbReference type="Proteomes" id="UP000217289"/>
    </source>
</evidence>
<accession>A0A250IE28</accession>
<name>A0A250IE28_9BACT</name>
<dbReference type="Proteomes" id="UP000217289">
    <property type="component" value="Chromosome"/>
</dbReference>
<proteinExistence type="predicted"/>
<gene>
    <name evidence="2" type="ORF">MEBOL_002826</name>
</gene>